<dbReference type="SUPFAM" id="SSF53448">
    <property type="entry name" value="Nucleotide-diphospho-sugar transferases"/>
    <property type="match status" value="1"/>
</dbReference>
<evidence type="ECO:0000256" key="3">
    <source>
        <dbReference type="ARBA" id="ARBA00022490"/>
    </source>
</evidence>
<evidence type="ECO:0000256" key="1">
    <source>
        <dbReference type="ARBA" id="ARBA00004514"/>
    </source>
</evidence>
<sequence>MDFQVVVLAGGTTKNLIPLVSKVPSTFPPSASSSSSEFFYQLLRFAFTLSLDFPENQTGVKITFSFLLPKFVTLCFECRRFRKALLPVANRPVLSYVLELLEQSNLKDLIVVVEGQDAAVRVGGWISGAYVDRLHVEVAAVPEDVGTAGSLRAIAHHLTAKDIMVVSGDLVSDVPPGAVAAAHRRHDAAVTAMLCSAPVSGPSESGSSTGKDKTKKPGRYNIIGLDPTRHILQPLPGAEVEKDIRIQKSILRAVGQMEIQADLMDAHLYAFKRSVLQEVLDQKDTFQSLKQDVLPYLVRSQLKSEVLLNGAPQPEENGHQKGNSQSNQAMLSQILANASTPSFHQLYGLGTNGSARRTHKCCVYIADKSKYCVRLNSIQAFSDINRDVIGEASHLSGYTFSSHNNIIHPSAELGSKTTVGPHCMLGEGSQMGDKCSVKRSVIGRHCRIGSNVKVANSVIMNHVAIGDGCSIQGSVICSNVQLQERVILKDCQVGAGFVVTAGSECKGEALG</sequence>
<dbReference type="Pfam" id="PF12804">
    <property type="entry name" value="NTP_transf_3"/>
    <property type="match status" value="1"/>
</dbReference>
<accession>A0A2N9FXY9</accession>
<name>A0A2N9FXY9_FAGSY</name>
<feature type="domain" description="EIF2B subunit epsilon/gamma LbH" evidence="11">
    <location>
        <begin position="408"/>
        <end position="501"/>
    </location>
</feature>
<dbReference type="AlphaFoldDB" id="A0A2N9FXY9"/>
<evidence type="ECO:0000256" key="5">
    <source>
        <dbReference type="ARBA" id="ARBA00022917"/>
    </source>
</evidence>
<dbReference type="InterPro" id="IPR056764">
    <property type="entry name" value="LbH_EIF2B3/5"/>
</dbReference>
<dbReference type="EMBL" id="OIVN01001258">
    <property type="protein sequence ID" value="SPC91859.1"/>
    <property type="molecule type" value="Genomic_DNA"/>
</dbReference>
<comment type="similarity">
    <text evidence="2">Belongs to the eIF-2B gamma/epsilon subunits family.</text>
</comment>
<evidence type="ECO:0000313" key="12">
    <source>
        <dbReference type="EMBL" id="SPC91859.1"/>
    </source>
</evidence>
<dbReference type="GO" id="GO:0005829">
    <property type="term" value="C:cytosol"/>
    <property type="evidence" value="ECO:0007669"/>
    <property type="project" value="UniProtKB-SubCell"/>
</dbReference>
<dbReference type="GO" id="GO:0002183">
    <property type="term" value="P:cytoplasmic translational initiation"/>
    <property type="evidence" value="ECO:0007669"/>
    <property type="project" value="TreeGrafter"/>
</dbReference>
<dbReference type="Gene3D" id="2.160.10.10">
    <property type="entry name" value="Hexapeptide repeat proteins"/>
    <property type="match status" value="1"/>
</dbReference>
<organism evidence="12">
    <name type="scientific">Fagus sylvatica</name>
    <name type="common">Beechnut</name>
    <dbReference type="NCBI Taxonomy" id="28930"/>
    <lineage>
        <taxon>Eukaryota</taxon>
        <taxon>Viridiplantae</taxon>
        <taxon>Streptophyta</taxon>
        <taxon>Embryophyta</taxon>
        <taxon>Tracheophyta</taxon>
        <taxon>Spermatophyta</taxon>
        <taxon>Magnoliopsida</taxon>
        <taxon>eudicotyledons</taxon>
        <taxon>Gunneridae</taxon>
        <taxon>Pentapetalae</taxon>
        <taxon>rosids</taxon>
        <taxon>fabids</taxon>
        <taxon>Fagales</taxon>
        <taxon>Fagaceae</taxon>
        <taxon>Fagus</taxon>
    </lineage>
</organism>
<dbReference type="Pfam" id="PF25084">
    <property type="entry name" value="LbH_EIF2B"/>
    <property type="match status" value="1"/>
</dbReference>
<dbReference type="InterPro" id="IPR029044">
    <property type="entry name" value="Nucleotide-diphossugar_trans"/>
</dbReference>
<keyword evidence="4" id="KW-0396">Initiation factor</keyword>
<comment type="subunit">
    <text evidence="8">Component of the translation initiation factor 2B (eIF2B) complex which is a heterodecamer of two sets of five different subunits: alpha, beta, gamma, delta and epsilon. Subunits alpha, beta and delta comprise a regulatory subcomplex and subunits epsilon and gamma comprise a catalytic subcomplex. Within the complex, the hexameric regulatory complex resides at the center, with the two heterodimeric catalytic subcomplexes bound on opposite sides.</text>
</comment>
<feature type="region of interest" description="Disordered" evidence="9">
    <location>
        <begin position="199"/>
        <end position="218"/>
    </location>
</feature>
<dbReference type="PANTHER" id="PTHR45989:SF1">
    <property type="entry name" value="TRANSLATION INITIATION FACTOR EIF-2B SUBUNIT GAMMA"/>
    <property type="match status" value="1"/>
</dbReference>
<comment type="subcellular location">
    <subcellularLocation>
        <location evidence="1">Cytoplasm</location>
        <location evidence="1">Cytosol</location>
    </subcellularLocation>
</comment>
<evidence type="ECO:0000256" key="9">
    <source>
        <dbReference type="SAM" id="MobiDB-lite"/>
    </source>
</evidence>
<reference evidence="12" key="1">
    <citation type="submission" date="2018-02" db="EMBL/GenBank/DDBJ databases">
        <authorList>
            <person name="Cohen D.B."/>
            <person name="Kent A.D."/>
        </authorList>
    </citation>
    <scope>NUCLEOTIDE SEQUENCE</scope>
</reference>
<dbReference type="GO" id="GO:0005085">
    <property type="term" value="F:guanyl-nucleotide exchange factor activity"/>
    <property type="evidence" value="ECO:0007669"/>
    <property type="project" value="TreeGrafter"/>
</dbReference>
<gene>
    <name evidence="12" type="ORF">FSB_LOCUS19741</name>
</gene>
<dbReference type="GO" id="GO:0003743">
    <property type="term" value="F:translation initiation factor activity"/>
    <property type="evidence" value="ECO:0007669"/>
    <property type="project" value="UniProtKB-KW"/>
</dbReference>
<dbReference type="CDD" id="cd04652">
    <property type="entry name" value="LbH_eIF2B_gamma_C"/>
    <property type="match status" value="1"/>
</dbReference>
<dbReference type="InterPro" id="IPR051960">
    <property type="entry name" value="eIF2B_gamma"/>
</dbReference>
<dbReference type="GO" id="GO:0016779">
    <property type="term" value="F:nucleotidyltransferase activity"/>
    <property type="evidence" value="ECO:0007669"/>
    <property type="project" value="UniProtKB-ARBA"/>
</dbReference>
<evidence type="ECO:0000256" key="8">
    <source>
        <dbReference type="ARBA" id="ARBA00046432"/>
    </source>
</evidence>
<proteinExistence type="inferred from homology"/>
<evidence type="ECO:0000256" key="7">
    <source>
        <dbReference type="ARBA" id="ARBA00044229"/>
    </source>
</evidence>
<evidence type="ECO:0000259" key="10">
    <source>
        <dbReference type="Pfam" id="PF12804"/>
    </source>
</evidence>
<evidence type="ECO:0000256" key="2">
    <source>
        <dbReference type="ARBA" id="ARBA00007878"/>
    </source>
</evidence>
<keyword evidence="3" id="KW-0963">Cytoplasm</keyword>
<feature type="domain" description="MobA-like NTP transferase" evidence="10">
    <location>
        <begin position="82"/>
        <end position="187"/>
    </location>
</feature>
<dbReference type="InterPro" id="IPR025877">
    <property type="entry name" value="MobA-like_NTP_Trfase"/>
</dbReference>
<evidence type="ECO:0000256" key="4">
    <source>
        <dbReference type="ARBA" id="ARBA00022540"/>
    </source>
</evidence>
<dbReference type="PANTHER" id="PTHR45989">
    <property type="entry name" value="TRANSLATION INITIATION FACTOR EIF-2B SUBUNIT GAMMA"/>
    <property type="match status" value="1"/>
</dbReference>
<evidence type="ECO:0000259" key="11">
    <source>
        <dbReference type="Pfam" id="PF25084"/>
    </source>
</evidence>
<dbReference type="GO" id="GO:0005851">
    <property type="term" value="C:eukaryotic translation initiation factor 2B complex"/>
    <property type="evidence" value="ECO:0007669"/>
    <property type="project" value="TreeGrafter"/>
</dbReference>
<dbReference type="Gene3D" id="3.90.550.10">
    <property type="entry name" value="Spore Coat Polysaccharide Biosynthesis Protein SpsA, Chain A"/>
    <property type="match status" value="1"/>
</dbReference>
<protein>
    <recommendedName>
        <fullName evidence="6">Translation initiation factor eIF2B subunit gamma</fullName>
    </recommendedName>
    <alternativeName>
        <fullName evidence="7">eIF2B GDP-GTP exchange factor subunit gamma</fullName>
    </alternativeName>
</protein>
<evidence type="ECO:0000256" key="6">
    <source>
        <dbReference type="ARBA" id="ARBA00044196"/>
    </source>
</evidence>
<keyword evidence="5" id="KW-0648">Protein biosynthesis</keyword>